<comment type="caution">
    <text evidence="1">The sequence shown here is derived from an EMBL/GenBank/DDBJ whole genome shotgun (WGS) entry which is preliminary data.</text>
</comment>
<dbReference type="AlphaFoldDB" id="A0A939NCG6"/>
<evidence type="ECO:0000313" key="1">
    <source>
        <dbReference type="EMBL" id="MBO1916531.1"/>
    </source>
</evidence>
<dbReference type="Proteomes" id="UP000664477">
    <property type="component" value="Unassembled WGS sequence"/>
</dbReference>
<evidence type="ECO:0000313" key="2">
    <source>
        <dbReference type="Proteomes" id="UP000664477"/>
    </source>
</evidence>
<sequence>MILTKPLANGHKISIARDIPIKQETSFRNQSKFFAETHDAFDYLTMILQRIWGSLGSLYLKRPNILANWFDAKAIVLTLVSLSVI</sequence>
<name>A0A939NCG6_PRORE</name>
<dbReference type="EMBL" id="JAGETQ010000136">
    <property type="protein sequence ID" value="MBO1916531.1"/>
    <property type="molecule type" value="Genomic_DNA"/>
</dbReference>
<reference evidence="1" key="1">
    <citation type="submission" date="2021-03" db="EMBL/GenBank/DDBJ databases">
        <title>Molecular epidemiology and mechanisms of colistin and carbapenem resistance in Enterobacteriaceae from clinical isolates, the environment and porcine samples in Pretoria, South Africa.</title>
        <authorList>
            <person name="Bogoshi D."/>
            <person name="Mbelle N.M."/>
            <person name="Naidoo V."/>
            <person name="Osei Sekyere J."/>
        </authorList>
    </citation>
    <scope>NUCLEOTIDE SEQUENCE</scope>
    <source>
        <strain evidence="1">C052</strain>
    </source>
</reference>
<gene>
    <name evidence="1" type="ORF">J4727_17035</name>
</gene>
<organism evidence="1 2">
    <name type="scientific">Providencia rettgeri</name>
    <dbReference type="NCBI Taxonomy" id="587"/>
    <lineage>
        <taxon>Bacteria</taxon>
        <taxon>Pseudomonadati</taxon>
        <taxon>Pseudomonadota</taxon>
        <taxon>Gammaproteobacteria</taxon>
        <taxon>Enterobacterales</taxon>
        <taxon>Morganellaceae</taxon>
        <taxon>Providencia</taxon>
    </lineage>
</organism>
<accession>A0A939NCG6</accession>
<protein>
    <submittedName>
        <fullName evidence="1">Uncharacterized protein</fullName>
    </submittedName>
</protein>
<proteinExistence type="predicted"/>